<dbReference type="Proteomes" id="UP000238479">
    <property type="component" value="Chromosome 3"/>
</dbReference>
<evidence type="ECO:0000313" key="5">
    <source>
        <dbReference type="Proteomes" id="UP000238479"/>
    </source>
</evidence>
<dbReference type="PANTHER" id="PTHR13068">
    <property type="entry name" value="CGI-12 PROTEIN-RELATED"/>
    <property type="match status" value="1"/>
</dbReference>
<evidence type="ECO:0000313" key="4">
    <source>
        <dbReference type="EMBL" id="PRQ44520.1"/>
    </source>
</evidence>
<dbReference type="FunFam" id="1.25.70.10:FF:000019">
    <property type="entry name" value="mTERF family protein"/>
    <property type="match status" value="1"/>
</dbReference>
<dbReference type="FunFam" id="1.25.70.10:FF:000014">
    <property type="entry name" value="Transcription termination factor MTEF18, mitochondrial"/>
    <property type="match status" value="1"/>
</dbReference>
<comment type="caution">
    <text evidence="4">The sequence shown here is derived from an EMBL/GenBank/DDBJ whole genome shotgun (WGS) entry which is preliminary data.</text>
</comment>
<evidence type="ECO:0000256" key="2">
    <source>
        <dbReference type="ARBA" id="ARBA00022472"/>
    </source>
</evidence>
<keyword evidence="2" id="KW-0805">Transcription regulation</keyword>
<dbReference type="Gramene" id="PRQ44520">
    <property type="protein sequence ID" value="PRQ44520"/>
    <property type="gene ID" value="RchiOBHm_Chr3g0480171"/>
</dbReference>
<name>A0A2P6RDM7_ROSCH</name>
<keyword evidence="2" id="KW-0806">Transcription termination</keyword>
<proteinExistence type="inferred from homology"/>
<protein>
    <submittedName>
        <fullName evidence="4">Putative transcription regulator mTERF family</fullName>
    </submittedName>
</protein>
<sequence>MTHLQKLRIASIPSWVSSIFHENHLRSPRTLFGVFPNVQIPRVYSTKMAPEIENHEVLVETSTAKGRSATRTLRYIQKETQAALLEYLHSTRGLHFTDAENISKNCPHFLDKLFHRADCEREIRRSIARFLRYHPINEFEPFFESLGLKPSEYVSLLPRNLMYLTDDELLLHNYTVLSNYGIPPNKIGKIYREATEVFQYDFQVLASKLQAYEELGLSRSALVRYVVGGPYLLVGDVNAAFVSVLEKLKSIGFETNRIEGNLWEDNTYYWSRMLEVLSLFSEMGCSDEQLGKLLCHNPDILFESSGEMTVSLIGLLQKFGFTKRELCSMFLQFPQIPVAKFVANLRRCILFLDEIDMKAAEIGKIVHSHPLLLGSCSLKKTSSLLCTLNVGKKRLSQYIQENPQELKNWVWGRKIESFPDSGDEVRSKAERTKFLLDIGFVENSSKMKAALKACRGNGEELQERFDCIVKAGLDQKDVCELIQSCPQNLNQTTDVIEMKIDCLVNELGYPISSLLTATRYLSHKMERVKLRVRMFNWLKDHGIAAPGLSLSTLISCSDSYFIKTYVHRHPAGPQVWHDLKKEIESNC</sequence>
<evidence type="ECO:0000256" key="1">
    <source>
        <dbReference type="ARBA" id="ARBA00007692"/>
    </source>
</evidence>
<evidence type="ECO:0000256" key="3">
    <source>
        <dbReference type="ARBA" id="ARBA00022946"/>
    </source>
</evidence>
<dbReference type="GO" id="GO:0006353">
    <property type="term" value="P:DNA-templated transcription termination"/>
    <property type="evidence" value="ECO:0007669"/>
    <property type="project" value="UniProtKB-KW"/>
</dbReference>
<dbReference type="EMBL" id="PDCK01000041">
    <property type="protein sequence ID" value="PRQ44520.1"/>
    <property type="molecule type" value="Genomic_DNA"/>
</dbReference>
<dbReference type="AlphaFoldDB" id="A0A2P6RDM7"/>
<keyword evidence="3" id="KW-0809">Transit peptide</keyword>
<dbReference type="GO" id="GO:0003676">
    <property type="term" value="F:nucleic acid binding"/>
    <property type="evidence" value="ECO:0007669"/>
    <property type="project" value="InterPro"/>
</dbReference>
<dbReference type="STRING" id="74649.A0A2P6RDM7"/>
<keyword evidence="5" id="KW-1185">Reference proteome</keyword>
<dbReference type="InterPro" id="IPR038538">
    <property type="entry name" value="MTERF_sf"/>
</dbReference>
<dbReference type="OMA" id="WASSCFF"/>
<dbReference type="OrthoDB" id="764594at2759"/>
<dbReference type="SMART" id="SM00733">
    <property type="entry name" value="Mterf"/>
    <property type="match status" value="5"/>
</dbReference>
<dbReference type="InterPro" id="IPR003690">
    <property type="entry name" value="MTERF"/>
</dbReference>
<keyword evidence="2" id="KW-0804">Transcription</keyword>
<accession>A0A2P6RDM7</accession>
<gene>
    <name evidence="4" type="ORF">RchiOBHm_Chr3g0480171</name>
</gene>
<dbReference type="Gene3D" id="1.25.70.10">
    <property type="entry name" value="Transcription termination factor 3, mitochondrial"/>
    <property type="match status" value="2"/>
</dbReference>
<dbReference type="Pfam" id="PF02536">
    <property type="entry name" value="mTERF"/>
    <property type="match status" value="2"/>
</dbReference>
<dbReference type="PANTHER" id="PTHR13068:SF38">
    <property type="entry name" value="TRANSCRIPTION TERMINATION FACTOR FAMILY PROTEIN"/>
    <property type="match status" value="1"/>
</dbReference>
<organism evidence="4 5">
    <name type="scientific">Rosa chinensis</name>
    <name type="common">China rose</name>
    <dbReference type="NCBI Taxonomy" id="74649"/>
    <lineage>
        <taxon>Eukaryota</taxon>
        <taxon>Viridiplantae</taxon>
        <taxon>Streptophyta</taxon>
        <taxon>Embryophyta</taxon>
        <taxon>Tracheophyta</taxon>
        <taxon>Spermatophyta</taxon>
        <taxon>Magnoliopsida</taxon>
        <taxon>eudicotyledons</taxon>
        <taxon>Gunneridae</taxon>
        <taxon>Pentapetalae</taxon>
        <taxon>rosids</taxon>
        <taxon>fabids</taxon>
        <taxon>Rosales</taxon>
        <taxon>Rosaceae</taxon>
        <taxon>Rosoideae</taxon>
        <taxon>Rosoideae incertae sedis</taxon>
        <taxon>Rosa</taxon>
    </lineage>
</organism>
<reference evidence="4 5" key="1">
    <citation type="journal article" date="2018" name="Nat. Genet.">
        <title>The Rosa genome provides new insights in the design of modern roses.</title>
        <authorList>
            <person name="Bendahmane M."/>
        </authorList>
    </citation>
    <scope>NUCLEOTIDE SEQUENCE [LARGE SCALE GENOMIC DNA]</scope>
    <source>
        <strain evidence="5">cv. Old Blush</strain>
    </source>
</reference>
<comment type="similarity">
    <text evidence="1">Belongs to the mTERF family.</text>
</comment>